<feature type="binding site" evidence="2">
    <location>
        <position position="359"/>
    </location>
    <ligand>
        <name>L-tryptophan</name>
        <dbReference type="ChEBI" id="CHEBI:57912"/>
    </ligand>
</feature>
<keyword evidence="2" id="KW-0274">FAD</keyword>
<gene>
    <name evidence="3" type="ORF">HNR48_002817</name>
</gene>
<reference evidence="3 4" key="1">
    <citation type="submission" date="2020-08" db="EMBL/GenBank/DDBJ databases">
        <title>Genomic Encyclopedia of Type Strains, Phase IV (KMG-IV): sequencing the most valuable type-strain genomes for metagenomic binning, comparative biology and taxonomic classification.</title>
        <authorList>
            <person name="Goeker M."/>
        </authorList>
    </citation>
    <scope>NUCLEOTIDE SEQUENCE [LARGE SCALE GENOMIC DNA]</scope>
    <source>
        <strain evidence="3 4">DSM 22368</strain>
    </source>
</reference>
<dbReference type="PANTHER" id="PTHR43747:SF4">
    <property type="entry name" value="FLAVIN-DEPENDENT TRYPTOPHAN HALOGENASE"/>
    <property type="match status" value="1"/>
</dbReference>
<dbReference type="EC" id="1.14.19.9" evidence="3"/>
<dbReference type="Proteomes" id="UP000528457">
    <property type="component" value="Unassembled WGS sequence"/>
</dbReference>
<dbReference type="AlphaFoldDB" id="A0A7X0JUQ6"/>
<keyword evidence="4" id="KW-1185">Reference proteome</keyword>
<dbReference type="InterPro" id="IPR036188">
    <property type="entry name" value="FAD/NAD-bd_sf"/>
</dbReference>
<dbReference type="PANTHER" id="PTHR43747">
    <property type="entry name" value="FAD-BINDING PROTEIN"/>
    <property type="match status" value="1"/>
</dbReference>
<dbReference type="EMBL" id="JACHHT010000002">
    <property type="protein sequence ID" value="MBB6522532.1"/>
    <property type="molecule type" value="Genomic_DNA"/>
</dbReference>
<accession>A0A7X0JUQ6</accession>
<keyword evidence="2" id="KW-0547">Nucleotide-binding</keyword>
<dbReference type="GO" id="GO:0000166">
    <property type="term" value="F:nucleotide binding"/>
    <property type="evidence" value="ECO:0007669"/>
    <property type="project" value="UniProtKB-KW"/>
</dbReference>
<keyword evidence="3" id="KW-0560">Oxidoreductase</keyword>
<evidence type="ECO:0000313" key="3">
    <source>
        <dbReference type="EMBL" id="MBB6522532.1"/>
    </source>
</evidence>
<feature type="binding site" evidence="2">
    <location>
        <position position="83"/>
    </location>
    <ligand>
        <name>7-chloro-L-tryptophan</name>
        <dbReference type="ChEBI" id="CHEBI:58713"/>
    </ligand>
</feature>
<feature type="binding site" evidence="2">
    <location>
        <position position="363"/>
    </location>
    <ligand>
        <name>FAD</name>
        <dbReference type="ChEBI" id="CHEBI:57692"/>
    </ligand>
</feature>
<dbReference type="InParanoid" id="A0A7X0JUQ6"/>
<dbReference type="Gene3D" id="3.50.50.60">
    <property type="entry name" value="FAD/NAD(P)-binding domain"/>
    <property type="match status" value="1"/>
</dbReference>
<keyword evidence="2" id="KW-0285">Flavoprotein</keyword>
<dbReference type="PIRSF" id="PIRSF011396">
    <property type="entry name" value="Trp_halogenase"/>
    <property type="match status" value="1"/>
</dbReference>
<dbReference type="PROSITE" id="PS51257">
    <property type="entry name" value="PROKAR_LIPOPROTEIN"/>
    <property type="match status" value="1"/>
</dbReference>
<dbReference type="InterPro" id="IPR033856">
    <property type="entry name" value="Trp_halogen"/>
</dbReference>
<evidence type="ECO:0000256" key="2">
    <source>
        <dbReference type="PIRSR" id="PIRSR011396-2"/>
    </source>
</evidence>
<name>A0A7X0JUQ6_9GAMM</name>
<dbReference type="GO" id="GO:0004497">
    <property type="term" value="F:monooxygenase activity"/>
    <property type="evidence" value="ECO:0007669"/>
    <property type="project" value="InterPro"/>
</dbReference>
<dbReference type="SUPFAM" id="SSF51905">
    <property type="entry name" value="FAD/NAD(P)-binding domain"/>
    <property type="match status" value="1"/>
</dbReference>
<dbReference type="InterPro" id="IPR050816">
    <property type="entry name" value="Flavin-dep_Halogenase_NPB"/>
</dbReference>
<dbReference type="Pfam" id="PF04820">
    <property type="entry name" value="Trp_halogenase"/>
    <property type="match status" value="1"/>
</dbReference>
<sequence length="524" mass="59805">MSSESIKKIAILGGGTAGWMTACYLDRQFNQAGQRAVDITLIESDDVDIIGVGESTFDSIRGYLQAVGVDESEFMLNTDASLKHGIYFKDWYRGDDEYFHPFEKVQIGDGVNMLHHWVNLHQREMNQHSISEAVGVQYKAAMAAYSPKISSNKDYEAPLPYSYHLDAVLMGRYLRQVSTARGVKHIVAHAEHIELADDGRIQSIISREGERYDADFFVDCTGFAQVLMRALKNTDYVDYRSSLLCDRAVAAQVALPQEEGSGQYNPRPYTSAVAQESGWIWDIDLYRRRGCGYVYSSEFSDEARAEEVLFQYLGKQYSGKQCPNIEPRFLKMRIGRAEKFWHKNCVSIGLSGGFIEPLESTGIVFIDSGVRFLAELLGADPCSKVLSDRYNSMMGSLYDETHNFIELHYILSQRADSAFWRHYRDEVKPSSQLQERLALWREKIPSSIDFSDTLSTFWENSHNFIMYGMNWKHSRMPANLQQLDSGRSIHMLSEMQKIQAKALPHFETHLASLDRIRSRGKRVI</sequence>
<feature type="binding site" evidence="2">
    <location>
        <position position="350"/>
    </location>
    <ligand>
        <name>FAD</name>
        <dbReference type="ChEBI" id="CHEBI:57692"/>
    </ligand>
</feature>
<feature type="binding site" evidence="2">
    <location>
        <begin position="14"/>
        <end position="17"/>
    </location>
    <ligand>
        <name>FAD</name>
        <dbReference type="ChEBI" id="CHEBI:57692"/>
    </ligand>
</feature>
<proteinExistence type="predicted"/>
<comment type="caution">
    <text evidence="3">The sequence shown here is derived from an EMBL/GenBank/DDBJ whole genome shotgun (WGS) entry which is preliminary data.</text>
</comment>
<feature type="active site" evidence="1">
    <location>
        <position position="83"/>
    </location>
</feature>
<evidence type="ECO:0000313" key="4">
    <source>
        <dbReference type="Proteomes" id="UP000528457"/>
    </source>
</evidence>
<dbReference type="InterPro" id="IPR006905">
    <property type="entry name" value="Flavin_halogenase"/>
</dbReference>
<dbReference type="RefSeq" id="WP_166845708.1">
    <property type="nucleotide sequence ID" value="NZ_JAAONY010000002.1"/>
</dbReference>
<evidence type="ECO:0000256" key="1">
    <source>
        <dbReference type="PIRSR" id="PIRSR011396-1"/>
    </source>
</evidence>
<protein>
    <submittedName>
        <fullName evidence="3">Tryptophan halogenase</fullName>
        <ecNumber evidence="3">1.14.19.9</ecNumber>
    </submittedName>
</protein>
<organism evidence="3 4">
    <name type="scientific">Pseudoteredinibacter isoporae</name>
    <dbReference type="NCBI Taxonomy" id="570281"/>
    <lineage>
        <taxon>Bacteria</taxon>
        <taxon>Pseudomonadati</taxon>
        <taxon>Pseudomonadota</taxon>
        <taxon>Gammaproteobacteria</taxon>
        <taxon>Cellvibrionales</taxon>
        <taxon>Cellvibrionaceae</taxon>
        <taxon>Pseudoteredinibacter</taxon>
    </lineage>
</organism>